<dbReference type="GO" id="GO:0000166">
    <property type="term" value="F:nucleotide binding"/>
    <property type="evidence" value="ECO:0007669"/>
    <property type="project" value="UniProtKB-KW"/>
</dbReference>
<reference evidence="11" key="1">
    <citation type="journal article" date="2014" name="Front. Microbiol.">
        <title>High frequency of phylogenetically diverse reductive dehalogenase-homologous genes in deep subseafloor sedimentary metagenomes.</title>
        <authorList>
            <person name="Kawai M."/>
            <person name="Futagami T."/>
            <person name="Toyoda A."/>
            <person name="Takaki Y."/>
            <person name="Nishi S."/>
            <person name="Hori S."/>
            <person name="Arai W."/>
            <person name="Tsubouchi T."/>
            <person name="Morono Y."/>
            <person name="Uchiyama I."/>
            <person name="Ito T."/>
            <person name="Fujiyama A."/>
            <person name="Inagaki F."/>
            <person name="Takami H."/>
        </authorList>
    </citation>
    <scope>NUCLEOTIDE SEQUENCE</scope>
    <source>
        <strain evidence="11">Expedition CK06-06</strain>
    </source>
</reference>
<evidence type="ECO:0000256" key="3">
    <source>
        <dbReference type="ARBA" id="ARBA00022679"/>
    </source>
</evidence>
<dbReference type="Pfam" id="PF00571">
    <property type="entry name" value="CBS"/>
    <property type="match status" value="1"/>
</dbReference>
<dbReference type="Pfam" id="PF01743">
    <property type="entry name" value="PolyA_pol"/>
    <property type="match status" value="1"/>
</dbReference>
<keyword evidence="3" id="KW-0808">Transferase</keyword>
<dbReference type="GO" id="GO:0016779">
    <property type="term" value="F:nucleotidyltransferase activity"/>
    <property type="evidence" value="ECO:0007669"/>
    <property type="project" value="UniProtKB-KW"/>
</dbReference>
<dbReference type="GO" id="GO:0046872">
    <property type="term" value="F:metal ion binding"/>
    <property type="evidence" value="ECO:0007669"/>
    <property type="project" value="UniProtKB-KW"/>
</dbReference>
<dbReference type="CDD" id="cd05398">
    <property type="entry name" value="NT_ClassII-CCAase"/>
    <property type="match status" value="1"/>
</dbReference>
<dbReference type="Gene3D" id="3.30.460.10">
    <property type="entry name" value="Beta Polymerase, domain 2"/>
    <property type="match status" value="1"/>
</dbReference>
<dbReference type="InterPro" id="IPR043519">
    <property type="entry name" value="NT_sf"/>
</dbReference>
<comment type="caution">
    <text evidence="11">The sequence shown here is derived from an EMBL/GenBank/DDBJ whole genome shotgun (WGS) entry which is preliminary data.</text>
</comment>
<dbReference type="GO" id="GO:0000049">
    <property type="term" value="F:tRNA binding"/>
    <property type="evidence" value="ECO:0007669"/>
    <property type="project" value="UniProtKB-KW"/>
</dbReference>
<dbReference type="GO" id="GO:0008033">
    <property type="term" value="P:tRNA processing"/>
    <property type="evidence" value="ECO:0007669"/>
    <property type="project" value="UniProtKB-KW"/>
</dbReference>
<sequence length="267" mass="30633">SPDTTIKSLQRKMIENAIGRIPILDGRKMVGIVTRNDILRAQHGNEYISEETTLDKTHGFTPETVRKRMTQLLPKWLIKVIDDLGKLADEYGMKAYLVGGFVRDLLLKYANLDIDVVIEGDAIAFAKKIVKKFGGRVRPHKKFGTAVVVLPNDFRIDFASARSEYYKQPAALPSVEKSSIYQDLYRRDFSINSMAIKLNAIEFGQILDYFGGQRDILEKRIRILHNLSFIDDPTRIFRAVRFEQKYGFYMDSQTENFARKAIGMELV</sequence>
<name>X1PX82_9ZZZZ</name>
<evidence type="ECO:0000256" key="5">
    <source>
        <dbReference type="ARBA" id="ARBA00022695"/>
    </source>
</evidence>
<organism evidence="11">
    <name type="scientific">marine sediment metagenome</name>
    <dbReference type="NCBI Taxonomy" id="412755"/>
    <lineage>
        <taxon>unclassified sequences</taxon>
        <taxon>metagenomes</taxon>
        <taxon>ecological metagenomes</taxon>
    </lineage>
</organism>
<dbReference type="SMART" id="SM00116">
    <property type="entry name" value="CBS"/>
    <property type="match status" value="1"/>
</dbReference>
<keyword evidence="6" id="KW-0479">Metal-binding</keyword>
<evidence type="ECO:0000256" key="4">
    <source>
        <dbReference type="ARBA" id="ARBA00022694"/>
    </source>
</evidence>
<proteinExistence type="predicted"/>
<dbReference type="AlphaFoldDB" id="X1PX82"/>
<keyword evidence="5" id="KW-0548">Nucleotidyltransferase</keyword>
<feature type="non-terminal residue" evidence="11">
    <location>
        <position position="267"/>
    </location>
</feature>
<dbReference type="SUPFAM" id="SSF81301">
    <property type="entry name" value="Nucleotidyltransferase"/>
    <property type="match status" value="1"/>
</dbReference>
<dbReference type="InterPro" id="IPR000644">
    <property type="entry name" value="CBS_dom"/>
</dbReference>
<evidence type="ECO:0000256" key="6">
    <source>
        <dbReference type="ARBA" id="ARBA00022723"/>
    </source>
</evidence>
<protein>
    <recommendedName>
        <fullName evidence="10">CBS domain-containing protein</fullName>
    </recommendedName>
</protein>
<gene>
    <name evidence="11" type="ORF">S06H3_40199</name>
</gene>
<feature type="domain" description="CBS" evidence="10">
    <location>
        <begin position="1"/>
        <end position="50"/>
    </location>
</feature>
<dbReference type="InterPro" id="IPR002646">
    <property type="entry name" value="PolA_pol_head_dom"/>
</dbReference>
<dbReference type="Gene3D" id="3.10.580.10">
    <property type="entry name" value="CBS-domain"/>
    <property type="match status" value="1"/>
</dbReference>
<evidence type="ECO:0000256" key="2">
    <source>
        <dbReference type="ARBA" id="ARBA00022555"/>
    </source>
</evidence>
<evidence type="ECO:0000313" key="11">
    <source>
        <dbReference type="EMBL" id="GAI35559.1"/>
    </source>
</evidence>
<evidence type="ECO:0000256" key="8">
    <source>
        <dbReference type="ARBA" id="ARBA00022842"/>
    </source>
</evidence>
<dbReference type="PANTHER" id="PTHR47788:SF1">
    <property type="entry name" value="A-ADDING TRNA NUCLEOTIDYLTRANSFERASE"/>
    <property type="match status" value="1"/>
</dbReference>
<dbReference type="SUPFAM" id="SSF54631">
    <property type="entry name" value="CBS-domain pair"/>
    <property type="match status" value="1"/>
</dbReference>
<keyword evidence="2" id="KW-0820">tRNA-binding</keyword>
<evidence type="ECO:0000259" key="10">
    <source>
        <dbReference type="PROSITE" id="PS51371"/>
    </source>
</evidence>
<keyword evidence="9" id="KW-0694">RNA-binding</keyword>
<keyword evidence="4" id="KW-0819">tRNA processing</keyword>
<evidence type="ECO:0000256" key="1">
    <source>
        <dbReference type="ARBA" id="ARBA00001946"/>
    </source>
</evidence>
<dbReference type="SUPFAM" id="SSF81891">
    <property type="entry name" value="Poly A polymerase C-terminal region-like"/>
    <property type="match status" value="1"/>
</dbReference>
<dbReference type="PANTHER" id="PTHR47788">
    <property type="entry name" value="POLYA POLYMERASE"/>
    <property type="match status" value="1"/>
</dbReference>
<dbReference type="InterPro" id="IPR052390">
    <property type="entry name" value="tRNA_nt/polyA_polymerase"/>
</dbReference>
<keyword evidence="8" id="KW-0460">Magnesium</keyword>
<keyword evidence="7" id="KW-0547">Nucleotide-binding</keyword>
<evidence type="ECO:0000256" key="9">
    <source>
        <dbReference type="ARBA" id="ARBA00022884"/>
    </source>
</evidence>
<dbReference type="Gene3D" id="1.10.3090.10">
    <property type="entry name" value="cca-adding enzyme, domain 2"/>
    <property type="match status" value="1"/>
</dbReference>
<dbReference type="InterPro" id="IPR046342">
    <property type="entry name" value="CBS_dom_sf"/>
</dbReference>
<dbReference type="PROSITE" id="PS51371">
    <property type="entry name" value="CBS"/>
    <property type="match status" value="1"/>
</dbReference>
<comment type="cofactor">
    <cofactor evidence="1">
        <name>Mg(2+)</name>
        <dbReference type="ChEBI" id="CHEBI:18420"/>
    </cofactor>
</comment>
<accession>X1PX82</accession>
<dbReference type="EMBL" id="BARV01024649">
    <property type="protein sequence ID" value="GAI35559.1"/>
    <property type="molecule type" value="Genomic_DNA"/>
</dbReference>
<feature type="non-terminal residue" evidence="11">
    <location>
        <position position="1"/>
    </location>
</feature>
<evidence type="ECO:0000256" key="7">
    <source>
        <dbReference type="ARBA" id="ARBA00022741"/>
    </source>
</evidence>